<comment type="cofactor">
    <cofactor evidence="1">
        <name>FAD</name>
        <dbReference type="ChEBI" id="CHEBI:57692"/>
    </cofactor>
</comment>
<organism evidence="9 10">
    <name type="scientific">Cellulomonas alba</name>
    <dbReference type="NCBI Taxonomy" id="3053467"/>
    <lineage>
        <taxon>Bacteria</taxon>
        <taxon>Bacillati</taxon>
        <taxon>Actinomycetota</taxon>
        <taxon>Actinomycetes</taxon>
        <taxon>Micrococcales</taxon>
        <taxon>Cellulomonadaceae</taxon>
        <taxon>Cellulomonas</taxon>
    </lineage>
</organism>
<dbReference type="InterPro" id="IPR014729">
    <property type="entry name" value="Rossmann-like_a/b/a_fold"/>
</dbReference>
<dbReference type="PANTHER" id="PTHR21294">
    <property type="entry name" value="ELECTRON TRANSFER FLAVOPROTEIN BETA-SUBUNIT"/>
    <property type="match status" value="1"/>
</dbReference>
<evidence type="ECO:0000256" key="5">
    <source>
        <dbReference type="ARBA" id="ARBA00022448"/>
    </source>
</evidence>
<dbReference type="Gene3D" id="3.40.50.620">
    <property type="entry name" value="HUPs"/>
    <property type="match status" value="1"/>
</dbReference>
<evidence type="ECO:0000256" key="1">
    <source>
        <dbReference type="ARBA" id="ARBA00001974"/>
    </source>
</evidence>
<evidence type="ECO:0000256" key="3">
    <source>
        <dbReference type="ARBA" id="ARBA00011355"/>
    </source>
</evidence>
<dbReference type="InterPro" id="IPR014730">
    <property type="entry name" value="ETF_a/b_N"/>
</dbReference>
<dbReference type="RefSeq" id="WP_289456752.1">
    <property type="nucleotide sequence ID" value="NZ_JAUCGQ010000004.1"/>
</dbReference>
<dbReference type="PANTHER" id="PTHR21294:SF8">
    <property type="entry name" value="ELECTRON TRANSFER FLAVOPROTEIN SUBUNIT BETA"/>
    <property type="match status" value="1"/>
</dbReference>
<keyword evidence="6" id="KW-0249">Electron transport</keyword>
<dbReference type="InterPro" id="IPR012255">
    <property type="entry name" value="ETF_b"/>
</dbReference>
<evidence type="ECO:0000256" key="4">
    <source>
        <dbReference type="ARBA" id="ARBA00016797"/>
    </source>
</evidence>
<dbReference type="SMART" id="SM00893">
    <property type="entry name" value="ETF"/>
    <property type="match status" value="1"/>
</dbReference>
<proteinExistence type="inferred from homology"/>
<evidence type="ECO:0000313" key="10">
    <source>
        <dbReference type="Proteomes" id="UP001529338"/>
    </source>
</evidence>
<dbReference type="EMBL" id="JAUCGQ010000004">
    <property type="protein sequence ID" value="MDM7856521.1"/>
    <property type="molecule type" value="Genomic_DNA"/>
</dbReference>
<dbReference type="Proteomes" id="UP001529338">
    <property type="component" value="Unassembled WGS sequence"/>
</dbReference>
<keyword evidence="10" id="KW-1185">Reference proteome</keyword>
<evidence type="ECO:0000256" key="7">
    <source>
        <dbReference type="ARBA" id="ARBA00025649"/>
    </source>
</evidence>
<reference evidence="9 10" key="1">
    <citation type="submission" date="2023-06" db="EMBL/GenBank/DDBJ databases">
        <title>Cellulomonas sp. MW4 Whole genome sequence.</title>
        <authorList>
            <person name="Park S."/>
        </authorList>
    </citation>
    <scope>NUCLEOTIDE SEQUENCE [LARGE SCALE GENOMIC DNA]</scope>
    <source>
        <strain evidence="9 10">MW4</strain>
    </source>
</reference>
<evidence type="ECO:0000256" key="6">
    <source>
        <dbReference type="ARBA" id="ARBA00022982"/>
    </source>
</evidence>
<evidence type="ECO:0000313" key="9">
    <source>
        <dbReference type="EMBL" id="MDM7856521.1"/>
    </source>
</evidence>
<sequence length="260" mass="26691">MRIVVCVKHVPDIQSERALGPDHRVVRDGGDGTLNELDENALEAALTLVEAAGEGSVTALTVGPDDAVDAVRKGLQMGADEAVHVVDDAIAGSDAIGTARVLAAAIRHLGGADLVVTGMAGLDGLTSLLPTALAELLDAAALPLAAEVTVDGATVRVRRNLDHATEVLEAELPAVVSVTDQANEPRYPNFKGIMAAKKKPVTTLTLADLGLDAAEVGAAGSRTEVLDAAARPARDDRVLINDTGDAGVRLAAFLLDNQLV</sequence>
<comment type="subunit">
    <text evidence="3">Heterodimer of an alpha and a beta subunit.</text>
</comment>
<dbReference type="SUPFAM" id="SSF52402">
    <property type="entry name" value="Adenine nucleotide alpha hydrolases-like"/>
    <property type="match status" value="1"/>
</dbReference>
<name>A0ABT7SK07_9CELL</name>
<dbReference type="Pfam" id="PF01012">
    <property type="entry name" value="ETF"/>
    <property type="match status" value="1"/>
</dbReference>
<dbReference type="CDD" id="cd01714">
    <property type="entry name" value="ETF_beta"/>
    <property type="match status" value="1"/>
</dbReference>
<gene>
    <name evidence="9" type="ORF">QRT04_16400</name>
</gene>
<feature type="domain" description="Electron transfer flavoprotein alpha/beta-subunit N-terminal" evidence="8">
    <location>
        <begin position="22"/>
        <end position="213"/>
    </location>
</feature>
<comment type="caution">
    <text evidence="9">The sequence shown here is derived from an EMBL/GenBank/DDBJ whole genome shotgun (WGS) entry which is preliminary data.</text>
</comment>
<comment type="similarity">
    <text evidence="2">Belongs to the ETF beta-subunit/FixA family.</text>
</comment>
<keyword evidence="5" id="KW-0813">Transport</keyword>
<dbReference type="PIRSF" id="PIRSF000090">
    <property type="entry name" value="Beta-ETF"/>
    <property type="match status" value="1"/>
</dbReference>
<accession>A0ABT7SK07</accession>
<comment type="function">
    <text evidence="7">The electron transfer flavoprotein serves as a specific electron acceptor for other dehydrogenases. It transfers the electrons to the main respiratory chain via ETF-ubiquinone oxidoreductase (ETF dehydrogenase).</text>
</comment>
<evidence type="ECO:0000259" key="8">
    <source>
        <dbReference type="SMART" id="SM00893"/>
    </source>
</evidence>
<evidence type="ECO:0000256" key="2">
    <source>
        <dbReference type="ARBA" id="ARBA00007557"/>
    </source>
</evidence>
<dbReference type="InterPro" id="IPR033948">
    <property type="entry name" value="ETF_beta_N"/>
</dbReference>
<protein>
    <recommendedName>
        <fullName evidence="4">Electron transfer flavoprotein subunit beta</fullName>
    </recommendedName>
</protein>